<name>X1RFG7_9ZZZZ</name>
<dbReference type="EMBL" id="BARW01000528">
    <property type="protein sequence ID" value="GAI65736.1"/>
    <property type="molecule type" value="Genomic_DNA"/>
</dbReference>
<evidence type="ECO:0000313" key="1">
    <source>
        <dbReference type="EMBL" id="GAI65736.1"/>
    </source>
</evidence>
<gene>
    <name evidence="1" type="ORF">S12H4_02239</name>
</gene>
<protein>
    <submittedName>
        <fullName evidence="1">Uncharacterized protein</fullName>
    </submittedName>
</protein>
<feature type="non-terminal residue" evidence="1">
    <location>
        <position position="1"/>
    </location>
</feature>
<proteinExistence type="predicted"/>
<accession>X1RFG7</accession>
<sequence>FSVGVFVIKNAIQNFKNAIQTKTMEVSPMAK</sequence>
<comment type="caution">
    <text evidence="1">The sequence shown here is derived from an EMBL/GenBank/DDBJ whole genome shotgun (WGS) entry which is preliminary data.</text>
</comment>
<dbReference type="AlphaFoldDB" id="X1RFG7"/>
<organism evidence="1">
    <name type="scientific">marine sediment metagenome</name>
    <dbReference type="NCBI Taxonomy" id="412755"/>
    <lineage>
        <taxon>unclassified sequences</taxon>
        <taxon>metagenomes</taxon>
        <taxon>ecological metagenomes</taxon>
    </lineage>
</organism>
<reference evidence="1" key="1">
    <citation type="journal article" date="2014" name="Front. Microbiol.">
        <title>High frequency of phylogenetically diverse reductive dehalogenase-homologous genes in deep subseafloor sedimentary metagenomes.</title>
        <authorList>
            <person name="Kawai M."/>
            <person name="Futagami T."/>
            <person name="Toyoda A."/>
            <person name="Takaki Y."/>
            <person name="Nishi S."/>
            <person name="Hori S."/>
            <person name="Arai W."/>
            <person name="Tsubouchi T."/>
            <person name="Morono Y."/>
            <person name="Uchiyama I."/>
            <person name="Ito T."/>
            <person name="Fujiyama A."/>
            <person name="Inagaki F."/>
            <person name="Takami H."/>
        </authorList>
    </citation>
    <scope>NUCLEOTIDE SEQUENCE</scope>
    <source>
        <strain evidence="1">Expedition CK06-06</strain>
    </source>
</reference>